<name>A0ACC1HBW6_9FUNG</name>
<reference evidence="1" key="1">
    <citation type="submission" date="2022-06" db="EMBL/GenBank/DDBJ databases">
        <title>Phylogenomic reconstructions and comparative analyses of Kickxellomycotina fungi.</title>
        <authorList>
            <person name="Reynolds N.K."/>
            <person name="Stajich J.E."/>
            <person name="Barry K."/>
            <person name="Grigoriev I.V."/>
            <person name="Crous P."/>
            <person name="Smith M.E."/>
        </authorList>
    </citation>
    <scope>NUCLEOTIDE SEQUENCE</scope>
    <source>
        <strain evidence="1">RSA 2271</strain>
    </source>
</reference>
<evidence type="ECO:0000313" key="2">
    <source>
        <dbReference type="Proteomes" id="UP001145114"/>
    </source>
</evidence>
<sequence length="784" mass="87364">SVPVEQLRPGDRVVGDGGKERLVVNVKGPMHGRLYPVRAADGSFEFGATGNHRLTVKAVQGPRVLAGDHSYKEATTATVEYVRVGGEGSRVTVELVHRQFASEEEANQCLAELREDGDVAQAGQVFDVTLTDVCAWPSRLRELLQGFSIPVDFPERDVPIDPYILGLWVGSHVAIKSCKDEYSLHIASSDLSAAAAAVEKVGLFAASIEAVAEVTFTDEGTHPSSTTLRLKPYMDDAPAANLDTFLTYCRTCVKSHAIPDEYLYNFRPARLALLAGILDAVPGAVITDDGRVSVPVASPTIARQVAALARGLGFAPSSITPVSNDLPGAVTATTIMAIVSFCGAGVVAIPSLVHSSALAAKPALAGVASVHTAPLVIGEPRESQYFSVRVDGNERFVTADYAVTHNSPLDFGDNILDVEPLEAIQMELDEEEDAAVYDWFYENKPLIDNPKYVNGSTYRRWRLDLPIMVSLHRLASQLLSDLIDPNYFYLFDLDSFITAKCLNMALPSGPKFEPMYRDINDEDEDWNEFNDINKIIIRQPIRTEYRIAFPHLYNSYPRDVRMSTYHYPAVVYVKPEDPDLPAFYYDPVINPISSRNLLEKFHDGIDPIEDEIFGDGDEDLLDFELSEGAGEPLLVGTPLETDNTRGGLALYWAPHPFNKRSGRMRRAEDVPLVKNWYLEHCPPNMPVKVRVSYQKLLKNYVLNSLHHRPPKSLSKKYLFRQFKATKFFQSTEIDWVEAGLQVVRQGHNMLNLLIHRKNLNYLHLDYNFNLKPVKTLTTKERKKS</sequence>
<feature type="non-terminal residue" evidence="1">
    <location>
        <position position="1"/>
    </location>
</feature>
<comment type="caution">
    <text evidence="1">The sequence shown here is derived from an EMBL/GenBank/DDBJ whole genome shotgun (WGS) entry which is preliminary data.</text>
</comment>
<proteinExistence type="predicted"/>
<accession>A0ACC1HBW6</accession>
<dbReference type="Proteomes" id="UP001145114">
    <property type="component" value="Unassembled WGS sequence"/>
</dbReference>
<keyword evidence="2" id="KW-1185">Reference proteome</keyword>
<gene>
    <name evidence="1" type="primary">PRP8_1</name>
    <name evidence="1" type="ORF">EV182_004013</name>
</gene>
<dbReference type="EMBL" id="JAMZIH010006293">
    <property type="protein sequence ID" value="KAJ1674075.1"/>
    <property type="molecule type" value="Genomic_DNA"/>
</dbReference>
<evidence type="ECO:0000313" key="1">
    <source>
        <dbReference type="EMBL" id="KAJ1674075.1"/>
    </source>
</evidence>
<organism evidence="1 2">
    <name type="scientific">Spiromyces aspiralis</name>
    <dbReference type="NCBI Taxonomy" id="68401"/>
    <lineage>
        <taxon>Eukaryota</taxon>
        <taxon>Fungi</taxon>
        <taxon>Fungi incertae sedis</taxon>
        <taxon>Zoopagomycota</taxon>
        <taxon>Kickxellomycotina</taxon>
        <taxon>Kickxellomycetes</taxon>
        <taxon>Kickxellales</taxon>
        <taxon>Kickxellaceae</taxon>
        <taxon>Spiromyces</taxon>
    </lineage>
</organism>
<protein>
    <submittedName>
        <fullName evidence="1">Pre-mRNA-splicing factor 8</fullName>
    </submittedName>
</protein>
<feature type="non-terminal residue" evidence="1">
    <location>
        <position position="784"/>
    </location>
</feature>